<dbReference type="RefSeq" id="WP_066330082.1">
    <property type="nucleotide sequence ID" value="NZ_BJVF01000004.1"/>
</dbReference>
<sequence length="173" mass="20996">MKTISTIFLLIFNLVNIQQSEFELKEFYNAKGILINDYENWPFLFANNKFSTKYRVNISEAIEAEKYIQTNYYIYKRNELNHFKSDYDVNSFKNPMNVKKKFKNYNRQYSGFRDQNNDTIIYVGMLNFKNKKKANDYFGVWKESLILGNGDWYYSNQEYFLYNLSKQKLENTF</sequence>
<keyword evidence="5" id="KW-1185">Reference proteome</keyword>
<dbReference type="EMBL" id="BJVF01000004">
    <property type="protein sequence ID" value="GEL11475.1"/>
    <property type="molecule type" value="Genomic_DNA"/>
</dbReference>
<protein>
    <submittedName>
        <fullName evidence="2">Uncharacterized protein</fullName>
    </submittedName>
</protein>
<reference evidence="3 5" key="3">
    <citation type="submission" date="2016-10" db="EMBL/GenBank/DDBJ databases">
        <authorList>
            <person name="Varghese N."/>
            <person name="Submissions S."/>
        </authorList>
    </citation>
    <scope>NUCLEOTIDE SEQUENCE [LARGE SCALE GENOMIC DNA]</scope>
    <source>
        <strain evidence="3 5">Gm-149</strain>
    </source>
</reference>
<dbReference type="Proteomes" id="UP000182367">
    <property type="component" value="Unassembled WGS sequence"/>
</dbReference>
<reference evidence="1 6" key="4">
    <citation type="submission" date="2019-07" db="EMBL/GenBank/DDBJ databases">
        <title>Whole genome shotgun sequence of Flavobacterium glycines NBRC 105008.</title>
        <authorList>
            <person name="Hosoyama A."/>
            <person name="Uohara A."/>
            <person name="Ohji S."/>
            <person name="Ichikawa N."/>
        </authorList>
    </citation>
    <scope>NUCLEOTIDE SEQUENCE [LARGE SCALE GENOMIC DNA]</scope>
    <source>
        <strain evidence="1 6">NBRC 105008</strain>
    </source>
</reference>
<reference evidence="4" key="1">
    <citation type="submission" date="2016-03" db="EMBL/GenBank/DDBJ databases">
        <title>Draft genome sequence of Paenibacillus glacialis DSM 22343.</title>
        <authorList>
            <person name="Shin S.-K."/>
            <person name="Yi H."/>
        </authorList>
    </citation>
    <scope>NUCLEOTIDE SEQUENCE [LARGE SCALE GENOMIC DNA]</scope>
    <source>
        <strain evidence="4">NBRC 105008</strain>
    </source>
</reference>
<evidence type="ECO:0000313" key="4">
    <source>
        <dbReference type="Proteomes" id="UP000093226"/>
    </source>
</evidence>
<organism evidence="2 4">
    <name type="scientific">Flavobacterium glycines</name>
    <dbReference type="NCBI Taxonomy" id="551990"/>
    <lineage>
        <taxon>Bacteria</taxon>
        <taxon>Pseudomonadati</taxon>
        <taxon>Bacteroidota</taxon>
        <taxon>Flavobacteriia</taxon>
        <taxon>Flavobacteriales</taxon>
        <taxon>Flavobacteriaceae</taxon>
        <taxon>Flavobacterium</taxon>
    </lineage>
</organism>
<evidence type="ECO:0000313" key="6">
    <source>
        <dbReference type="Proteomes" id="UP000321579"/>
    </source>
</evidence>
<gene>
    <name evidence="2" type="ORF">FBGL_15830</name>
    <name evidence="1" type="ORF">FGL01_22140</name>
    <name evidence="3" type="ORF">SAMN05192550_2473</name>
</gene>
<evidence type="ECO:0000313" key="5">
    <source>
        <dbReference type="Proteomes" id="UP000182367"/>
    </source>
</evidence>
<dbReference type="Proteomes" id="UP000321579">
    <property type="component" value="Unassembled WGS sequence"/>
</dbReference>
<reference evidence="2" key="2">
    <citation type="submission" date="2016-03" db="EMBL/GenBank/DDBJ databases">
        <authorList>
            <person name="Ploux O."/>
        </authorList>
    </citation>
    <scope>NUCLEOTIDE SEQUENCE</scope>
    <source>
        <strain evidence="2">NBRC 105008</strain>
    </source>
</reference>
<proteinExistence type="predicted"/>
<dbReference type="AlphaFoldDB" id="A0A1B9DG47"/>
<evidence type="ECO:0000313" key="2">
    <source>
        <dbReference type="EMBL" id="OCB68666.1"/>
    </source>
</evidence>
<dbReference type="EMBL" id="FNEO01000005">
    <property type="protein sequence ID" value="SDJ63782.1"/>
    <property type="molecule type" value="Genomic_DNA"/>
</dbReference>
<dbReference type="STRING" id="551990.SAMN05192550_2473"/>
<evidence type="ECO:0000313" key="1">
    <source>
        <dbReference type="EMBL" id="GEL11475.1"/>
    </source>
</evidence>
<dbReference type="OrthoDB" id="1363057at2"/>
<comment type="caution">
    <text evidence="2">The sequence shown here is derived from an EMBL/GenBank/DDBJ whole genome shotgun (WGS) entry which is preliminary data.</text>
</comment>
<dbReference type="EMBL" id="LVEO01000030">
    <property type="protein sequence ID" value="OCB68666.1"/>
    <property type="molecule type" value="Genomic_DNA"/>
</dbReference>
<name>A0A1B9DG47_9FLAO</name>
<dbReference type="Proteomes" id="UP000093226">
    <property type="component" value="Unassembled WGS sequence"/>
</dbReference>
<evidence type="ECO:0000313" key="3">
    <source>
        <dbReference type="EMBL" id="SDJ63782.1"/>
    </source>
</evidence>
<accession>A0A1B9DG47</accession>